<dbReference type="InterPro" id="IPR036388">
    <property type="entry name" value="WH-like_DNA-bd_sf"/>
</dbReference>
<feature type="domain" description="Helix-turn-helix type 11" evidence="1">
    <location>
        <begin position="4"/>
        <end position="51"/>
    </location>
</feature>
<dbReference type="EMBL" id="JACHEX010000001">
    <property type="protein sequence ID" value="MBB6061833.1"/>
    <property type="molecule type" value="Genomic_DNA"/>
</dbReference>
<sequence length="59" mass="6636">MEKEKVLEVLKKEGKPMKTGEIAEKLGVDSKVVSKLISELKKEGKIESPKRCYYAPKEG</sequence>
<comment type="caution">
    <text evidence="2">The sequence shown here is derived from an EMBL/GenBank/DDBJ whole genome shotgun (WGS) entry which is preliminary data.</text>
</comment>
<dbReference type="InterPro" id="IPR036390">
    <property type="entry name" value="WH_DNA-bd_sf"/>
</dbReference>
<keyword evidence="3" id="KW-1185">Reference proteome</keyword>
<proteinExistence type="predicted"/>
<name>A0A841GPY0_9BACT</name>
<organism evidence="2 3">
    <name type="scientific">Thermosipho japonicus</name>
    <dbReference type="NCBI Taxonomy" id="90323"/>
    <lineage>
        <taxon>Bacteria</taxon>
        <taxon>Thermotogati</taxon>
        <taxon>Thermotogota</taxon>
        <taxon>Thermotogae</taxon>
        <taxon>Thermotogales</taxon>
        <taxon>Fervidobacteriaceae</taxon>
        <taxon>Thermosipho</taxon>
    </lineage>
</organism>
<dbReference type="RefSeq" id="WP_184618586.1">
    <property type="nucleotide sequence ID" value="NZ_JACHEX010000001.1"/>
</dbReference>
<evidence type="ECO:0000259" key="1">
    <source>
        <dbReference type="Pfam" id="PF08279"/>
    </source>
</evidence>
<dbReference type="Pfam" id="PF08279">
    <property type="entry name" value="HTH_11"/>
    <property type="match status" value="1"/>
</dbReference>
<evidence type="ECO:0000313" key="3">
    <source>
        <dbReference type="Proteomes" id="UP000555828"/>
    </source>
</evidence>
<dbReference type="SUPFAM" id="SSF46785">
    <property type="entry name" value="Winged helix' DNA-binding domain"/>
    <property type="match status" value="1"/>
</dbReference>
<dbReference type="InterPro" id="IPR013196">
    <property type="entry name" value="HTH_11"/>
</dbReference>
<protein>
    <submittedName>
        <fullName evidence="2">Mn-dependent DtxR family transcriptional regulator</fullName>
    </submittedName>
</protein>
<evidence type="ECO:0000313" key="2">
    <source>
        <dbReference type="EMBL" id="MBB6061833.1"/>
    </source>
</evidence>
<reference evidence="2 3" key="1">
    <citation type="submission" date="2020-08" db="EMBL/GenBank/DDBJ databases">
        <title>Genomic Encyclopedia of Type Strains, Phase IV (KMG-IV): sequencing the most valuable type-strain genomes for metagenomic binning, comparative biology and taxonomic classification.</title>
        <authorList>
            <person name="Goeker M."/>
        </authorList>
    </citation>
    <scope>NUCLEOTIDE SEQUENCE [LARGE SCALE GENOMIC DNA]</scope>
    <source>
        <strain evidence="2 3">DSM 13481</strain>
    </source>
</reference>
<dbReference type="Proteomes" id="UP000555828">
    <property type="component" value="Unassembled WGS sequence"/>
</dbReference>
<dbReference type="AlphaFoldDB" id="A0A841GPY0"/>
<gene>
    <name evidence="2" type="ORF">HNP65_000255</name>
</gene>
<accession>A0A841GPY0</accession>
<dbReference type="Gene3D" id="1.10.10.10">
    <property type="entry name" value="Winged helix-like DNA-binding domain superfamily/Winged helix DNA-binding domain"/>
    <property type="match status" value="1"/>
</dbReference>